<organism evidence="2 3">
    <name type="scientific">Clostridium ljungdahlii</name>
    <dbReference type="NCBI Taxonomy" id="1538"/>
    <lineage>
        <taxon>Bacteria</taxon>
        <taxon>Bacillati</taxon>
        <taxon>Bacillota</taxon>
        <taxon>Clostridia</taxon>
        <taxon>Eubacteriales</taxon>
        <taxon>Clostridiaceae</taxon>
        <taxon>Clostridium</taxon>
    </lineage>
</organism>
<protein>
    <submittedName>
        <fullName evidence="2">Uroporphyrinogen decarboxylase</fullName>
        <ecNumber evidence="2">4.1.1.37</ecNumber>
    </submittedName>
</protein>
<dbReference type="InterPro" id="IPR000257">
    <property type="entry name" value="Uroporphyrinogen_deCOase"/>
</dbReference>
<dbReference type="RefSeq" id="WP_063557184.1">
    <property type="nucleotide sequence ID" value="NZ_LITT01000064.1"/>
</dbReference>
<sequence length="370" mass="41358">MKTTEELYKERLNRFRKTLALEKTDRTPVILMNDAFAARHMGLKLADICGKDCIEASNKVIVDSLKDLGDVDGTNSAYCVGPVFPLTFMSRVKLPGRELEDDMLWQIDEAEMMKPEDYDTIINKGWSSFMPGYLKDRLGVNVPEIKKALAYAPQAIKNVKDAGFIVYSPAVAITVNEYLSGGRSMAKFMMDLFRMPDKVEAVLEVIQAEVVEGIKKQIKDNKPDVFFLSPARGASEFYSPKLWERFVWKYIKETADAIIDEGVVCDIHIDGNWERDLNYFKDFPKGKIVFETDGMTDIYKIKEVLGSTACIKGDVPAAKLVLSTPDEVYDYASKLVKDMGDGFILSSGCSIPPNAKVENVKAMISAATGK</sequence>
<keyword evidence="2" id="KW-0456">Lyase</keyword>
<dbReference type="EC" id="4.1.1.37" evidence="2"/>
<dbReference type="GO" id="GO:0004853">
    <property type="term" value="F:uroporphyrinogen decarboxylase activity"/>
    <property type="evidence" value="ECO:0007669"/>
    <property type="project" value="UniProtKB-EC"/>
</dbReference>
<evidence type="ECO:0000313" key="3">
    <source>
        <dbReference type="Proteomes" id="UP000077407"/>
    </source>
</evidence>
<reference evidence="2 3" key="1">
    <citation type="journal article" date="2015" name="Biotechnol. Bioeng.">
        <title>Genome sequence and phenotypic characterization of Caulobacter segnis.</title>
        <authorList>
            <person name="Patel S."/>
            <person name="Fletcher B."/>
            <person name="Scott D.C."/>
            <person name="Ely B."/>
        </authorList>
    </citation>
    <scope>NUCLEOTIDE SEQUENCE [LARGE SCALE GENOMIC DNA]</scope>
    <source>
        <strain evidence="2 3">ERI-2</strain>
    </source>
</reference>
<gene>
    <name evidence="2" type="primary">hemE_13</name>
    <name evidence="2" type="ORF">WY13_03966</name>
</gene>
<dbReference type="Proteomes" id="UP000077407">
    <property type="component" value="Unassembled WGS sequence"/>
</dbReference>
<dbReference type="PANTHER" id="PTHR47099:SF1">
    <property type="entry name" value="METHYLCOBAMIDE:COM METHYLTRANSFERASE MTBA"/>
    <property type="match status" value="1"/>
</dbReference>
<dbReference type="InterPro" id="IPR038071">
    <property type="entry name" value="UROD/MetE-like_sf"/>
</dbReference>
<dbReference type="PATRIC" id="fig|1538.10.peg.4040"/>
<evidence type="ECO:0000259" key="1">
    <source>
        <dbReference type="Pfam" id="PF01208"/>
    </source>
</evidence>
<accession>A0A162L156</accession>
<dbReference type="GO" id="GO:0006779">
    <property type="term" value="P:porphyrin-containing compound biosynthetic process"/>
    <property type="evidence" value="ECO:0007669"/>
    <property type="project" value="InterPro"/>
</dbReference>
<dbReference type="SUPFAM" id="SSF51726">
    <property type="entry name" value="UROD/MetE-like"/>
    <property type="match status" value="1"/>
</dbReference>
<dbReference type="EMBL" id="LITT01000064">
    <property type="protein sequence ID" value="OAA82898.1"/>
    <property type="molecule type" value="Genomic_DNA"/>
</dbReference>
<feature type="domain" description="Uroporphyrinogen decarboxylase (URO-D)" evidence="1">
    <location>
        <begin position="144"/>
        <end position="367"/>
    </location>
</feature>
<dbReference type="PANTHER" id="PTHR47099">
    <property type="entry name" value="METHYLCOBAMIDE:COM METHYLTRANSFERASE MTBA"/>
    <property type="match status" value="1"/>
</dbReference>
<proteinExistence type="predicted"/>
<dbReference type="OrthoDB" id="1914371at2"/>
<name>A0A162L156_9CLOT</name>
<dbReference type="AlphaFoldDB" id="A0A162L156"/>
<dbReference type="InterPro" id="IPR052024">
    <property type="entry name" value="Methanogen_methyltrans"/>
</dbReference>
<dbReference type="Gene3D" id="3.20.20.210">
    <property type="match status" value="1"/>
</dbReference>
<dbReference type="Pfam" id="PF01208">
    <property type="entry name" value="URO-D"/>
    <property type="match status" value="1"/>
</dbReference>
<comment type="caution">
    <text evidence="2">The sequence shown here is derived from an EMBL/GenBank/DDBJ whole genome shotgun (WGS) entry which is preliminary data.</text>
</comment>
<evidence type="ECO:0000313" key="2">
    <source>
        <dbReference type="EMBL" id="OAA82898.1"/>
    </source>
</evidence>